<evidence type="ECO:0000313" key="5">
    <source>
        <dbReference type="Proteomes" id="UP001152607"/>
    </source>
</evidence>
<comment type="caution">
    <text evidence="4">The sequence shown here is derived from an EMBL/GenBank/DDBJ whole genome shotgun (WGS) entry which is preliminary data.</text>
</comment>
<gene>
    <name evidence="4" type="ORF">PDIGIT_LOCUS14746</name>
</gene>
<dbReference type="InterPro" id="IPR050216">
    <property type="entry name" value="LRR_domain-containing"/>
</dbReference>
<dbReference type="AlphaFoldDB" id="A0A9W4UWB4"/>
<dbReference type="EMBL" id="CAOQHR010000012">
    <property type="protein sequence ID" value="CAI6341548.1"/>
    <property type="molecule type" value="Genomic_DNA"/>
</dbReference>
<dbReference type="InterPro" id="IPR003591">
    <property type="entry name" value="Leu-rich_rpt_typical-subtyp"/>
</dbReference>
<name>A0A9W4UWB4_9PLEO</name>
<sequence length="556" mass="62832">MEDDLDLPLPPRVTTNAHIPSSPPPFTSFTPLHSRYRDTSPTSSEPALFSSDGPLDSDVTNYESPREKKKRAGPWYKSDPYRRPFARTKKAKISRNFDSGVYMLSSDSIDTSDLLSDPPLPPPALKPETAVVQSEPTAVDHLYHRIHQTLEKMDRHPSIVLEGLGLTDADLKPISALKQIIHHPPDASVEVPVEGQYRSFLPELYLSLARNSLRSLAPCLFEVDQITTLILRENNITSLPPQIAKLPNLRTLDVSHNRLTYLPVELLAPYQNRRQFSLVRFGNPLVYPRLKEFHTQRNMFSLYHDGIKSAQPSNRQKLLNRLTPVEKFEVACFCRNWELLSSRGDLLHHLHCPGAPLHTGRRVWVRSGLRTAESSRFNDTQNHPLLAAYSAPTYFDQNGNALKGSVLSTPKQPDPAYIPAIVPATQLGTYGVRADWFSRPSSNKVRSLLDTTLIKALHEAPVADIKTWLGDEIGPTIEKHLGNAEQNLDTIWSPFRQCHCCGKDYVMVRAEWYEFWNELGSNPFPVKLMVCSWACVPNIIANRPQNLMDMNGEDFI</sequence>
<keyword evidence="5" id="KW-1185">Reference proteome</keyword>
<evidence type="ECO:0000256" key="2">
    <source>
        <dbReference type="ARBA" id="ARBA00022737"/>
    </source>
</evidence>
<dbReference type="SUPFAM" id="SSF52058">
    <property type="entry name" value="L domain-like"/>
    <property type="match status" value="1"/>
</dbReference>
<dbReference type="PROSITE" id="PS51450">
    <property type="entry name" value="LRR"/>
    <property type="match status" value="1"/>
</dbReference>
<dbReference type="InterPro" id="IPR032675">
    <property type="entry name" value="LRR_dom_sf"/>
</dbReference>
<dbReference type="Pfam" id="PF13855">
    <property type="entry name" value="LRR_8"/>
    <property type="match status" value="1"/>
</dbReference>
<proteinExistence type="predicted"/>
<dbReference type="InterPro" id="IPR001611">
    <property type="entry name" value="Leu-rich_rpt"/>
</dbReference>
<keyword evidence="2" id="KW-0677">Repeat</keyword>
<evidence type="ECO:0000313" key="4">
    <source>
        <dbReference type="EMBL" id="CAI6341548.1"/>
    </source>
</evidence>
<dbReference type="SMART" id="SM00369">
    <property type="entry name" value="LRR_TYP"/>
    <property type="match status" value="2"/>
</dbReference>
<dbReference type="OrthoDB" id="1517790at2759"/>
<dbReference type="Gene3D" id="3.80.10.10">
    <property type="entry name" value="Ribonuclease Inhibitor"/>
    <property type="match status" value="1"/>
</dbReference>
<dbReference type="PANTHER" id="PTHR48051:SF1">
    <property type="entry name" value="RAS SUPPRESSOR PROTEIN 1"/>
    <property type="match status" value="1"/>
</dbReference>
<dbReference type="Proteomes" id="UP001152607">
    <property type="component" value="Unassembled WGS sequence"/>
</dbReference>
<dbReference type="PANTHER" id="PTHR48051">
    <property type="match status" value="1"/>
</dbReference>
<evidence type="ECO:0000256" key="3">
    <source>
        <dbReference type="SAM" id="MobiDB-lite"/>
    </source>
</evidence>
<feature type="region of interest" description="Disordered" evidence="3">
    <location>
        <begin position="1"/>
        <end position="79"/>
    </location>
</feature>
<evidence type="ECO:0000256" key="1">
    <source>
        <dbReference type="ARBA" id="ARBA00022614"/>
    </source>
</evidence>
<protein>
    <submittedName>
        <fullName evidence="4">Uncharacterized protein</fullName>
    </submittedName>
</protein>
<keyword evidence="1" id="KW-0433">Leucine-rich repeat</keyword>
<reference evidence="4" key="1">
    <citation type="submission" date="2023-01" db="EMBL/GenBank/DDBJ databases">
        <authorList>
            <person name="Van Ghelder C."/>
            <person name="Rancurel C."/>
        </authorList>
    </citation>
    <scope>NUCLEOTIDE SEQUENCE</scope>
    <source>
        <strain evidence="4">CNCM I-4278</strain>
    </source>
</reference>
<organism evidence="4 5">
    <name type="scientific">Periconia digitata</name>
    <dbReference type="NCBI Taxonomy" id="1303443"/>
    <lineage>
        <taxon>Eukaryota</taxon>
        <taxon>Fungi</taxon>
        <taxon>Dikarya</taxon>
        <taxon>Ascomycota</taxon>
        <taxon>Pezizomycotina</taxon>
        <taxon>Dothideomycetes</taxon>
        <taxon>Pleosporomycetidae</taxon>
        <taxon>Pleosporales</taxon>
        <taxon>Massarineae</taxon>
        <taxon>Periconiaceae</taxon>
        <taxon>Periconia</taxon>
    </lineage>
</organism>
<accession>A0A9W4UWB4</accession>
<dbReference type="GO" id="GO:0005737">
    <property type="term" value="C:cytoplasm"/>
    <property type="evidence" value="ECO:0007669"/>
    <property type="project" value="TreeGrafter"/>
</dbReference>